<accession>A0A0A8ZZV0</accession>
<reference evidence="1" key="2">
    <citation type="journal article" date="2015" name="Data Brief">
        <title>Shoot transcriptome of the giant reed, Arundo donax.</title>
        <authorList>
            <person name="Barrero R.A."/>
            <person name="Guerrero F.D."/>
            <person name="Moolhuijzen P."/>
            <person name="Goolsby J.A."/>
            <person name="Tidwell J."/>
            <person name="Bellgard S.E."/>
            <person name="Bellgard M.I."/>
        </authorList>
    </citation>
    <scope>NUCLEOTIDE SEQUENCE</scope>
    <source>
        <tissue evidence="1">Shoot tissue taken approximately 20 cm above the soil surface</tissue>
    </source>
</reference>
<sequence length="42" mass="4222">MLPSSISNGARSLTSIITSSSRRGVLASGLLKSDDDVADGGE</sequence>
<dbReference type="EMBL" id="GBRH01257578">
    <property type="protein sequence ID" value="JAD40317.1"/>
    <property type="molecule type" value="Transcribed_RNA"/>
</dbReference>
<protein>
    <submittedName>
        <fullName evidence="1">Uncharacterized protein</fullName>
    </submittedName>
</protein>
<reference evidence="1" key="1">
    <citation type="submission" date="2014-09" db="EMBL/GenBank/DDBJ databases">
        <authorList>
            <person name="Magalhaes I.L.F."/>
            <person name="Oliveira U."/>
            <person name="Santos F.R."/>
            <person name="Vidigal T.H.D.A."/>
            <person name="Brescovit A.D."/>
            <person name="Santos A.J."/>
        </authorList>
    </citation>
    <scope>NUCLEOTIDE SEQUENCE</scope>
    <source>
        <tissue evidence="1">Shoot tissue taken approximately 20 cm above the soil surface</tissue>
    </source>
</reference>
<dbReference type="AlphaFoldDB" id="A0A0A8ZZV0"/>
<proteinExistence type="predicted"/>
<organism evidence="1">
    <name type="scientific">Arundo donax</name>
    <name type="common">Giant reed</name>
    <name type="synonym">Donax arundinaceus</name>
    <dbReference type="NCBI Taxonomy" id="35708"/>
    <lineage>
        <taxon>Eukaryota</taxon>
        <taxon>Viridiplantae</taxon>
        <taxon>Streptophyta</taxon>
        <taxon>Embryophyta</taxon>
        <taxon>Tracheophyta</taxon>
        <taxon>Spermatophyta</taxon>
        <taxon>Magnoliopsida</taxon>
        <taxon>Liliopsida</taxon>
        <taxon>Poales</taxon>
        <taxon>Poaceae</taxon>
        <taxon>PACMAD clade</taxon>
        <taxon>Arundinoideae</taxon>
        <taxon>Arundineae</taxon>
        <taxon>Arundo</taxon>
    </lineage>
</organism>
<name>A0A0A8ZZV0_ARUDO</name>
<evidence type="ECO:0000313" key="1">
    <source>
        <dbReference type="EMBL" id="JAD40317.1"/>
    </source>
</evidence>